<protein>
    <submittedName>
        <fullName evidence="3">Haloacid dehalogenase</fullName>
    </submittedName>
</protein>
<dbReference type="EMBL" id="MLAK01000842">
    <property type="protein sequence ID" value="OHT03035.1"/>
    <property type="molecule type" value="Genomic_DNA"/>
</dbReference>
<dbReference type="Gene3D" id="3.40.50.1000">
    <property type="entry name" value="HAD superfamily/HAD-like"/>
    <property type="match status" value="1"/>
</dbReference>
<evidence type="ECO:0000313" key="3">
    <source>
        <dbReference type="EMBL" id="OHT03035.1"/>
    </source>
</evidence>
<keyword evidence="2" id="KW-0812">Transmembrane</keyword>
<accession>A0A1J4JVJ9</accession>
<dbReference type="InterPro" id="IPR023214">
    <property type="entry name" value="HAD_sf"/>
</dbReference>
<dbReference type="Proteomes" id="UP000179807">
    <property type="component" value="Unassembled WGS sequence"/>
</dbReference>
<name>A0A1J4JVJ9_9EUKA</name>
<evidence type="ECO:0000256" key="2">
    <source>
        <dbReference type="SAM" id="Phobius"/>
    </source>
</evidence>
<sequence>MMNTNNSCFLNGFDRLIEVYKNFKPFPEVLSTLQEMKNRGYEIVIMSNSENAVMDYNRKALGDLFGDNVLLAQQSKAYKPQLKFFRYVHEKLNFDKNNHTHIAQGYWSDIMPAKLMNWETKIWVNREGTLSSPKFEPCVVVSTLDQALEYLPPVENTDDDEKDFFKSWQFYAICGGAGLVIVVAVVAVVCIKRRKRTHSEYISMDSKLV</sequence>
<organism evidence="3 4">
    <name type="scientific">Tritrichomonas foetus</name>
    <dbReference type="NCBI Taxonomy" id="1144522"/>
    <lineage>
        <taxon>Eukaryota</taxon>
        <taxon>Metamonada</taxon>
        <taxon>Parabasalia</taxon>
        <taxon>Tritrichomonadida</taxon>
        <taxon>Tritrichomonadidae</taxon>
        <taxon>Tritrichomonas</taxon>
    </lineage>
</organism>
<comment type="caution">
    <text evidence="3">The sequence shown here is derived from an EMBL/GenBank/DDBJ whole genome shotgun (WGS) entry which is preliminary data.</text>
</comment>
<keyword evidence="2" id="KW-1133">Transmembrane helix</keyword>
<evidence type="ECO:0000313" key="4">
    <source>
        <dbReference type="Proteomes" id="UP000179807"/>
    </source>
</evidence>
<dbReference type="VEuPathDB" id="TrichDB:TRFO_29646"/>
<dbReference type="OrthoDB" id="444127at2759"/>
<dbReference type="AlphaFoldDB" id="A0A1J4JVJ9"/>
<keyword evidence="1" id="KW-0378">Hydrolase</keyword>
<proteinExistence type="predicted"/>
<keyword evidence="4" id="KW-1185">Reference proteome</keyword>
<evidence type="ECO:0000256" key="1">
    <source>
        <dbReference type="ARBA" id="ARBA00022801"/>
    </source>
</evidence>
<dbReference type="RefSeq" id="XP_068356171.1">
    <property type="nucleotide sequence ID" value="XM_068506894.1"/>
</dbReference>
<dbReference type="SUPFAM" id="SSF56784">
    <property type="entry name" value="HAD-like"/>
    <property type="match status" value="1"/>
</dbReference>
<feature type="transmembrane region" description="Helical" evidence="2">
    <location>
        <begin position="168"/>
        <end position="191"/>
    </location>
</feature>
<gene>
    <name evidence="3" type="ORF">TRFO_29646</name>
</gene>
<keyword evidence="2" id="KW-0472">Membrane</keyword>
<dbReference type="InterPro" id="IPR051540">
    <property type="entry name" value="S-2-haloacid_dehalogenase"/>
</dbReference>
<dbReference type="Pfam" id="PF00702">
    <property type="entry name" value="Hydrolase"/>
    <property type="match status" value="1"/>
</dbReference>
<dbReference type="PANTHER" id="PTHR43316:SF3">
    <property type="entry name" value="HALOACID DEHALOGENASE, TYPE II (AFU_ORTHOLOGUE AFUA_2G07750)-RELATED"/>
    <property type="match status" value="1"/>
</dbReference>
<dbReference type="GeneID" id="94841598"/>
<reference evidence="3" key="1">
    <citation type="submission" date="2016-10" db="EMBL/GenBank/DDBJ databases">
        <authorList>
            <person name="Benchimol M."/>
            <person name="Almeida L.G."/>
            <person name="Vasconcelos A.T."/>
            <person name="Perreira-Neves A."/>
            <person name="Rosa I.A."/>
            <person name="Tasca T."/>
            <person name="Bogo M.R."/>
            <person name="de Souza W."/>
        </authorList>
    </citation>
    <scope>NUCLEOTIDE SEQUENCE [LARGE SCALE GENOMIC DNA]</scope>
    <source>
        <strain evidence="3">K</strain>
    </source>
</reference>
<dbReference type="GO" id="GO:0016787">
    <property type="term" value="F:hydrolase activity"/>
    <property type="evidence" value="ECO:0007669"/>
    <property type="project" value="UniProtKB-KW"/>
</dbReference>
<dbReference type="PANTHER" id="PTHR43316">
    <property type="entry name" value="HYDROLASE, HALOACID DELAHOGENASE-RELATED"/>
    <property type="match status" value="1"/>
</dbReference>
<dbReference type="InterPro" id="IPR036412">
    <property type="entry name" value="HAD-like_sf"/>
</dbReference>